<dbReference type="Pfam" id="PF04083">
    <property type="entry name" value="Abhydro_lipase"/>
    <property type="match status" value="1"/>
</dbReference>
<name>A0AAN9ZEL0_9ORTH</name>
<dbReference type="GO" id="GO:0006629">
    <property type="term" value="P:lipid metabolic process"/>
    <property type="evidence" value="ECO:0007669"/>
    <property type="project" value="InterPro"/>
</dbReference>
<dbReference type="Proteomes" id="UP001378592">
    <property type="component" value="Unassembled WGS sequence"/>
</dbReference>
<dbReference type="InterPro" id="IPR006693">
    <property type="entry name" value="AB_hydrolase_lipase"/>
</dbReference>
<evidence type="ECO:0000313" key="4">
    <source>
        <dbReference type="Proteomes" id="UP001378592"/>
    </source>
</evidence>
<dbReference type="EMBL" id="JAZDUA010000032">
    <property type="protein sequence ID" value="KAK7871902.1"/>
    <property type="molecule type" value="Genomic_DNA"/>
</dbReference>
<sequence length="159" mass="16806">MAASIGVLGLGLLASAFASYNIDQDVHLDTVGLLRKYGYPAEAHEVTTADGYILTLHRVPHSPSPPPGGRGRGPGDPWCSCSTAWCAPPPTGSSWAPASPQHTFWPTPDMMCGWEIFEGTNTAGVTRVSAPMDCLTRNSGISIGTKWASTTFPRLSTTC</sequence>
<dbReference type="AlphaFoldDB" id="A0AAN9ZEL0"/>
<evidence type="ECO:0000259" key="2">
    <source>
        <dbReference type="Pfam" id="PF04083"/>
    </source>
</evidence>
<feature type="domain" description="Partial AB-hydrolase lipase" evidence="2">
    <location>
        <begin position="33"/>
        <end position="64"/>
    </location>
</feature>
<evidence type="ECO:0000313" key="3">
    <source>
        <dbReference type="EMBL" id="KAK7871902.1"/>
    </source>
</evidence>
<accession>A0AAN9ZEL0</accession>
<dbReference type="InterPro" id="IPR029058">
    <property type="entry name" value="AB_hydrolase_fold"/>
</dbReference>
<keyword evidence="4" id="KW-1185">Reference proteome</keyword>
<gene>
    <name evidence="3" type="ORF">R5R35_009711</name>
</gene>
<evidence type="ECO:0000256" key="1">
    <source>
        <dbReference type="SAM" id="SignalP"/>
    </source>
</evidence>
<organism evidence="3 4">
    <name type="scientific">Gryllus longicercus</name>
    <dbReference type="NCBI Taxonomy" id="2509291"/>
    <lineage>
        <taxon>Eukaryota</taxon>
        <taxon>Metazoa</taxon>
        <taxon>Ecdysozoa</taxon>
        <taxon>Arthropoda</taxon>
        <taxon>Hexapoda</taxon>
        <taxon>Insecta</taxon>
        <taxon>Pterygota</taxon>
        <taxon>Neoptera</taxon>
        <taxon>Polyneoptera</taxon>
        <taxon>Orthoptera</taxon>
        <taxon>Ensifera</taxon>
        <taxon>Gryllidea</taxon>
        <taxon>Grylloidea</taxon>
        <taxon>Gryllidae</taxon>
        <taxon>Gryllinae</taxon>
        <taxon>Gryllus</taxon>
    </lineage>
</organism>
<reference evidence="3 4" key="1">
    <citation type="submission" date="2024-03" db="EMBL/GenBank/DDBJ databases">
        <title>The genome assembly and annotation of the cricket Gryllus longicercus Weissman &amp; Gray.</title>
        <authorList>
            <person name="Szrajer S."/>
            <person name="Gray D."/>
            <person name="Ylla G."/>
        </authorList>
    </citation>
    <scope>NUCLEOTIDE SEQUENCE [LARGE SCALE GENOMIC DNA]</scope>
    <source>
        <strain evidence="3">DAG 2021-001</strain>
        <tissue evidence="3">Whole body minus gut</tissue>
    </source>
</reference>
<keyword evidence="1" id="KW-0732">Signal</keyword>
<feature type="signal peptide" evidence="1">
    <location>
        <begin position="1"/>
        <end position="18"/>
    </location>
</feature>
<proteinExistence type="predicted"/>
<feature type="chain" id="PRO_5042864921" description="Partial AB-hydrolase lipase domain-containing protein" evidence="1">
    <location>
        <begin position="19"/>
        <end position="159"/>
    </location>
</feature>
<dbReference type="Gene3D" id="3.40.50.1820">
    <property type="entry name" value="alpha/beta hydrolase"/>
    <property type="match status" value="1"/>
</dbReference>
<comment type="caution">
    <text evidence="3">The sequence shown here is derived from an EMBL/GenBank/DDBJ whole genome shotgun (WGS) entry which is preliminary data.</text>
</comment>
<protein>
    <recommendedName>
        <fullName evidence="2">Partial AB-hydrolase lipase domain-containing protein</fullName>
    </recommendedName>
</protein>